<keyword evidence="3" id="KW-0678">Repressor</keyword>
<evidence type="ECO:0000256" key="1">
    <source>
        <dbReference type="ARBA" id="ARBA00005322"/>
    </source>
</evidence>
<comment type="caution">
    <text evidence="10">The sequence shown here is derived from an EMBL/GenBank/DDBJ whole genome shotgun (WGS) entry which is preliminary data.</text>
</comment>
<evidence type="ECO:0000256" key="5">
    <source>
        <dbReference type="ARBA" id="ARBA00023015"/>
    </source>
</evidence>
<gene>
    <name evidence="10" type="primary">flgM</name>
    <name evidence="10" type="ORF">CJD38_13985</name>
</gene>
<evidence type="ECO:0000259" key="9">
    <source>
        <dbReference type="Pfam" id="PF04316"/>
    </source>
</evidence>
<dbReference type="Pfam" id="PF04316">
    <property type="entry name" value="FlgM"/>
    <property type="match status" value="1"/>
</dbReference>
<sequence length="136" mass="14619">MIAMTAQLHPKVFDWAAVNPYASQAIAWMNVMTTRIDTYIANAAASVRSGLKSADATAKTGSSDAPISNVARIDSAKFTPDALQLQKIESSIAKIPVADHQRVAAVRNAIENGSYKVDSQAVASKLARMEWEISLK</sequence>
<dbReference type="InterPro" id="IPR007412">
    <property type="entry name" value="FlgM"/>
</dbReference>
<evidence type="ECO:0000256" key="7">
    <source>
        <dbReference type="ARBA" id="ARBA00024739"/>
    </source>
</evidence>
<dbReference type="InterPro" id="IPR035890">
    <property type="entry name" value="Anti-sigma-28_factor_FlgM_sf"/>
</dbReference>
<name>A0A2T5MDF2_9GAMM</name>
<keyword evidence="10" id="KW-0969">Cilium</keyword>
<dbReference type="AlphaFoldDB" id="A0A2T5MDF2"/>
<evidence type="ECO:0000313" key="11">
    <source>
        <dbReference type="Proteomes" id="UP000244248"/>
    </source>
</evidence>
<keyword evidence="4" id="KW-1005">Bacterial flagellum biogenesis</keyword>
<comment type="similarity">
    <text evidence="1">Belongs to the FlgM family.</text>
</comment>
<dbReference type="EMBL" id="QANS01000005">
    <property type="protein sequence ID" value="PTU30610.1"/>
    <property type="molecule type" value="Genomic_DNA"/>
</dbReference>
<protein>
    <recommendedName>
        <fullName evidence="2">Negative regulator of flagellin synthesis</fullName>
    </recommendedName>
    <alternativeName>
        <fullName evidence="8">Anti-sigma-28 factor</fullName>
    </alternativeName>
</protein>
<evidence type="ECO:0000256" key="3">
    <source>
        <dbReference type="ARBA" id="ARBA00022491"/>
    </source>
</evidence>
<keyword evidence="11" id="KW-1185">Reference proteome</keyword>
<dbReference type="SUPFAM" id="SSF101498">
    <property type="entry name" value="Anti-sigma factor FlgM"/>
    <property type="match status" value="1"/>
</dbReference>
<reference evidence="10 11" key="1">
    <citation type="submission" date="2018-04" db="EMBL/GenBank/DDBJ databases">
        <title>Novel species isolated from glacier.</title>
        <authorList>
            <person name="Liu Q."/>
            <person name="Xin Y.-H."/>
        </authorList>
    </citation>
    <scope>NUCLEOTIDE SEQUENCE [LARGE SCALE GENOMIC DNA]</scope>
    <source>
        <strain evidence="10 11">GT1R17</strain>
    </source>
</reference>
<comment type="function">
    <text evidence="7">Responsible for the coupling of flagellin expression to flagellar assembly by preventing expression of the flagellin genes when a component of the middle class of proteins is defective. It negatively regulates flagellar genes by inhibiting the activity of FliA by directly binding to FliA.</text>
</comment>
<keyword evidence="10" id="KW-0282">Flagellum</keyword>
<evidence type="ECO:0000256" key="2">
    <source>
        <dbReference type="ARBA" id="ARBA00017823"/>
    </source>
</evidence>
<keyword evidence="5" id="KW-0805">Transcription regulation</keyword>
<dbReference type="GO" id="GO:0045892">
    <property type="term" value="P:negative regulation of DNA-templated transcription"/>
    <property type="evidence" value="ECO:0007669"/>
    <property type="project" value="InterPro"/>
</dbReference>
<feature type="domain" description="Anti-sigma-28 factor FlgM C-terminal" evidence="9">
    <location>
        <begin position="74"/>
        <end position="127"/>
    </location>
</feature>
<dbReference type="GO" id="GO:0044781">
    <property type="term" value="P:bacterial-type flagellum organization"/>
    <property type="evidence" value="ECO:0007669"/>
    <property type="project" value="UniProtKB-KW"/>
</dbReference>
<evidence type="ECO:0000256" key="4">
    <source>
        <dbReference type="ARBA" id="ARBA00022795"/>
    </source>
</evidence>
<organism evidence="10 11">
    <name type="scientific">Stenotrophobium rhamnosiphilum</name>
    <dbReference type="NCBI Taxonomy" id="2029166"/>
    <lineage>
        <taxon>Bacteria</taxon>
        <taxon>Pseudomonadati</taxon>
        <taxon>Pseudomonadota</taxon>
        <taxon>Gammaproteobacteria</taxon>
        <taxon>Nevskiales</taxon>
        <taxon>Nevskiaceae</taxon>
        <taxon>Stenotrophobium</taxon>
    </lineage>
</organism>
<evidence type="ECO:0000256" key="8">
    <source>
        <dbReference type="ARBA" id="ARBA00030117"/>
    </source>
</evidence>
<evidence type="ECO:0000256" key="6">
    <source>
        <dbReference type="ARBA" id="ARBA00023163"/>
    </source>
</evidence>
<dbReference type="NCBIfam" id="TIGR03824">
    <property type="entry name" value="FlgM_jcvi"/>
    <property type="match status" value="1"/>
</dbReference>
<keyword evidence="10" id="KW-0966">Cell projection</keyword>
<dbReference type="Proteomes" id="UP000244248">
    <property type="component" value="Unassembled WGS sequence"/>
</dbReference>
<dbReference type="InterPro" id="IPR031316">
    <property type="entry name" value="FlgM_C"/>
</dbReference>
<keyword evidence="6" id="KW-0804">Transcription</keyword>
<evidence type="ECO:0000313" key="10">
    <source>
        <dbReference type="EMBL" id="PTU30610.1"/>
    </source>
</evidence>
<proteinExistence type="inferred from homology"/>
<accession>A0A2T5MDF2</accession>